<dbReference type="AlphaFoldDB" id="A0A1R2BKT0"/>
<name>A0A1R2BKT0_9CILI</name>
<keyword evidence="2" id="KW-1185">Reference proteome</keyword>
<proteinExistence type="predicted"/>
<protein>
    <submittedName>
        <fullName evidence="1">Uncharacterized protein</fullName>
    </submittedName>
</protein>
<gene>
    <name evidence="1" type="ORF">SteCoe_23071</name>
</gene>
<dbReference type="Proteomes" id="UP000187209">
    <property type="component" value="Unassembled WGS sequence"/>
</dbReference>
<accession>A0A1R2BKT0</accession>
<reference evidence="1 2" key="1">
    <citation type="submission" date="2016-11" db="EMBL/GenBank/DDBJ databases">
        <title>The macronuclear genome of Stentor coeruleus: a giant cell with tiny introns.</title>
        <authorList>
            <person name="Slabodnick M."/>
            <person name="Ruby J.G."/>
            <person name="Reiff S.B."/>
            <person name="Swart E.C."/>
            <person name="Gosai S."/>
            <person name="Prabakaran S."/>
            <person name="Witkowska E."/>
            <person name="Larue G.E."/>
            <person name="Fisher S."/>
            <person name="Freeman R.M."/>
            <person name="Gunawardena J."/>
            <person name="Chu W."/>
            <person name="Stover N.A."/>
            <person name="Gregory B.D."/>
            <person name="Nowacki M."/>
            <person name="Derisi J."/>
            <person name="Roy S.W."/>
            <person name="Marshall W.F."/>
            <person name="Sood P."/>
        </authorList>
    </citation>
    <scope>NUCLEOTIDE SEQUENCE [LARGE SCALE GENOMIC DNA]</scope>
    <source>
        <strain evidence="1">WM001</strain>
    </source>
</reference>
<dbReference type="EMBL" id="MPUH01000579">
    <property type="protein sequence ID" value="OMJ77373.1"/>
    <property type="molecule type" value="Genomic_DNA"/>
</dbReference>
<evidence type="ECO:0000313" key="1">
    <source>
        <dbReference type="EMBL" id="OMJ77373.1"/>
    </source>
</evidence>
<comment type="caution">
    <text evidence="1">The sequence shown here is derived from an EMBL/GenBank/DDBJ whole genome shotgun (WGS) entry which is preliminary data.</text>
</comment>
<evidence type="ECO:0000313" key="2">
    <source>
        <dbReference type="Proteomes" id="UP000187209"/>
    </source>
</evidence>
<sequence>MFFTSNEDKNIVNPKQFLQGRKVINSNTQDNNLETISNNNHKESPEKITDLKISQQDIQVVLKKPQIFNEPLTSNSPLLLEKKSEPEGNPDSINQLKQDLIIKDDHIKTLQNQMYNHTNKNQYTTNLAINKEMFDKLYIQEKKRNNSLALTMQISEIEIKKKAELAEREREKLLRLNMLEKIKEDKAREHLEYQRRVAEYRSQLDTQKAYIKDLRFNESIRGRLEKPGEFYMDHIIDSPNAGYYSGLGKYTKKSPRNLAYNPITGVLRETYIDNTRINNGYQETGSVYNGYSNYQPKKNVFKSQEFTLDEKGRNLASYGSIVMKGK</sequence>
<organism evidence="1 2">
    <name type="scientific">Stentor coeruleus</name>
    <dbReference type="NCBI Taxonomy" id="5963"/>
    <lineage>
        <taxon>Eukaryota</taxon>
        <taxon>Sar</taxon>
        <taxon>Alveolata</taxon>
        <taxon>Ciliophora</taxon>
        <taxon>Postciliodesmatophora</taxon>
        <taxon>Heterotrichea</taxon>
        <taxon>Heterotrichida</taxon>
        <taxon>Stentoridae</taxon>
        <taxon>Stentor</taxon>
    </lineage>
</organism>